<feature type="transmembrane region" description="Helical" evidence="1">
    <location>
        <begin position="65"/>
        <end position="87"/>
    </location>
</feature>
<keyword evidence="1" id="KW-1133">Transmembrane helix</keyword>
<dbReference type="eggNOG" id="COG4708">
    <property type="taxonomic scope" value="Bacteria"/>
</dbReference>
<feature type="transmembrane region" description="Helical" evidence="1">
    <location>
        <begin position="125"/>
        <end position="146"/>
    </location>
</feature>
<keyword evidence="1" id="KW-0472">Membrane</keyword>
<sequence length="157" mass="16529">MKINSKLITKIAGVAALYAVLTILLAPISYGAIQVRIAEALTLLPFFLGSWAAVGLWIGCMFANIFGGLGLIDIIGGSALTLVAGLLTARARNIWEAGIYPVIINALGVGLILNITLQLPYWSTSFYVGIGELISVYVIGVPAISITMEKVGSIFST</sequence>
<dbReference type="PANTHER" id="PTHR40044:SF1">
    <property type="entry name" value="INTEGRAL MEMBRANE PROTEIN"/>
    <property type="match status" value="1"/>
</dbReference>
<dbReference type="PIRSF" id="PIRSF031501">
    <property type="entry name" value="QueT"/>
    <property type="match status" value="1"/>
</dbReference>
<dbReference type="Pfam" id="PF06177">
    <property type="entry name" value="QueT"/>
    <property type="match status" value="1"/>
</dbReference>
<dbReference type="HOGENOM" id="CLU_104115_0_0_9"/>
<protein>
    <recommendedName>
        <fullName evidence="4">QueT transporter family protein</fullName>
    </recommendedName>
</protein>
<evidence type="ECO:0000256" key="1">
    <source>
        <dbReference type="SAM" id="Phobius"/>
    </source>
</evidence>
<evidence type="ECO:0000313" key="2">
    <source>
        <dbReference type="EMBL" id="ADL12729.1"/>
    </source>
</evidence>
<accession>D9QQD8</accession>
<organism evidence="2 3">
    <name type="scientific">Acetohalobium arabaticum (strain ATCC 49924 / DSM 5501 / Z-7288)</name>
    <dbReference type="NCBI Taxonomy" id="574087"/>
    <lineage>
        <taxon>Bacteria</taxon>
        <taxon>Bacillati</taxon>
        <taxon>Bacillota</taxon>
        <taxon>Clostridia</taxon>
        <taxon>Halanaerobiales</taxon>
        <taxon>Halobacteroidaceae</taxon>
        <taxon>Acetohalobium</taxon>
    </lineage>
</organism>
<reference evidence="2 3" key="1">
    <citation type="journal article" date="2010" name="Stand. Genomic Sci.">
        <title>Complete genome sequence of Acetohalobium arabaticum type strain (Z-7288).</title>
        <authorList>
            <person name="Sikorski J."/>
            <person name="Lapidus A."/>
            <person name="Chertkov O."/>
            <person name="Lucas S."/>
            <person name="Copeland A."/>
            <person name="Glavina Del Rio T."/>
            <person name="Nolan M."/>
            <person name="Tice H."/>
            <person name="Cheng J.F."/>
            <person name="Han C."/>
            <person name="Brambilla E."/>
            <person name="Pitluck S."/>
            <person name="Liolios K."/>
            <person name="Ivanova N."/>
            <person name="Mavromatis K."/>
            <person name="Mikhailova N."/>
            <person name="Pati A."/>
            <person name="Bruce D."/>
            <person name="Detter C."/>
            <person name="Tapia R."/>
            <person name="Goodwin L."/>
            <person name="Chen A."/>
            <person name="Palaniappan K."/>
            <person name="Land M."/>
            <person name="Hauser L."/>
            <person name="Chang Y.J."/>
            <person name="Jeffries C.D."/>
            <person name="Rohde M."/>
            <person name="Goker M."/>
            <person name="Spring S."/>
            <person name="Woyke T."/>
            <person name="Bristow J."/>
            <person name="Eisen J.A."/>
            <person name="Markowitz V."/>
            <person name="Hugenholtz P."/>
            <person name="Kyrpides N.C."/>
            <person name="Klenk H.P."/>
        </authorList>
    </citation>
    <scope>NUCLEOTIDE SEQUENCE [LARGE SCALE GENOMIC DNA]</scope>
    <source>
        <strain evidence="3">ATCC 49924 / DSM 5501 / Z-7288</strain>
    </source>
</reference>
<proteinExistence type="predicted"/>
<dbReference type="Proteomes" id="UP000001661">
    <property type="component" value="Chromosome"/>
</dbReference>
<gene>
    <name evidence="2" type="ordered locus">Acear_1210</name>
</gene>
<name>D9QQD8_ACEAZ</name>
<dbReference type="OrthoDB" id="9786793at2"/>
<dbReference type="PANTHER" id="PTHR40044">
    <property type="entry name" value="INTEGRAL MEMBRANE PROTEIN-RELATED"/>
    <property type="match status" value="1"/>
</dbReference>
<dbReference type="KEGG" id="aar:Acear_1210"/>
<dbReference type="AlphaFoldDB" id="D9QQD8"/>
<feature type="transmembrane region" description="Helical" evidence="1">
    <location>
        <begin position="40"/>
        <end position="59"/>
    </location>
</feature>
<evidence type="ECO:0008006" key="4">
    <source>
        <dbReference type="Google" id="ProtNLM"/>
    </source>
</evidence>
<dbReference type="InterPro" id="IPR010387">
    <property type="entry name" value="QueT"/>
</dbReference>
<dbReference type="STRING" id="574087.Acear_1210"/>
<dbReference type="EMBL" id="CP002105">
    <property type="protein sequence ID" value="ADL12729.1"/>
    <property type="molecule type" value="Genomic_DNA"/>
</dbReference>
<evidence type="ECO:0000313" key="3">
    <source>
        <dbReference type="Proteomes" id="UP000001661"/>
    </source>
</evidence>
<feature type="transmembrane region" description="Helical" evidence="1">
    <location>
        <begin position="99"/>
        <end position="119"/>
    </location>
</feature>
<dbReference type="RefSeq" id="WP_013278175.1">
    <property type="nucleotide sequence ID" value="NC_014378.1"/>
</dbReference>
<feature type="transmembrane region" description="Helical" evidence="1">
    <location>
        <begin position="12"/>
        <end position="33"/>
    </location>
</feature>
<keyword evidence="3" id="KW-1185">Reference proteome</keyword>
<keyword evidence="1" id="KW-0812">Transmembrane</keyword>